<evidence type="ECO:0000313" key="2">
    <source>
        <dbReference type="EMBL" id="GIE95565.1"/>
    </source>
</evidence>
<name>A0A919JVF5_9ACTN</name>
<feature type="transmembrane region" description="Helical" evidence="1">
    <location>
        <begin position="15"/>
        <end position="33"/>
    </location>
</feature>
<keyword evidence="1" id="KW-0472">Membrane</keyword>
<dbReference type="AlphaFoldDB" id="A0A919JVF5"/>
<keyword evidence="1" id="KW-0812">Transmembrane</keyword>
<dbReference type="Proteomes" id="UP000636960">
    <property type="component" value="Unassembled WGS sequence"/>
</dbReference>
<proteinExistence type="predicted"/>
<protein>
    <submittedName>
        <fullName evidence="2">Uncharacterized protein</fullName>
    </submittedName>
</protein>
<keyword evidence="1" id="KW-1133">Transmembrane helix</keyword>
<feature type="transmembrane region" description="Helical" evidence="1">
    <location>
        <begin position="128"/>
        <end position="155"/>
    </location>
</feature>
<accession>A0A919JVF5</accession>
<gene>
    <name evidence="2" type="ORF">Ari01nite_30300</name>
</gene>
<evidence type="ECO:0000256" key="1">
    <source>
        <dbReference type="SAM" id="Phobius"/>
    </source>
</evidence>
<feature type="transmembrane region" description="Helical" evidence="1">
    <location>
        <begin position="167"/>
        <end position="191"/>
    </location>
</feature>
<feature type="transmembrane region" description="Helical" evidence="1">
    <location>
        <begin position="64"/>
        <end position="82"/>
    </location>
</feature>
<feature type="transmembrane region" description="Helical" evidence="1">
    <location>
        <begin position="40"/>
        <end position="58"/>
    </location>
</feature>
<evidence type="ECO:0000313" key="3">
    <source>
        <dbReference type="Proteomes" id="UP000636960"/>
    </source>
</evidence>
<sequence>MVWAIGLIRPVRVRALVYSLPIPMTLVLAGGTVRVDGAQVVGVLLLVAFLAVTAFLHVRMKAPAVLAVVTAAAGYVLVAWALPARLPLLPCLLAVAGLWLVGVLVRPTPEFERPAPPPLSWPVAAAKLTAVLAASFSMVWLGGLLAGLVVTFPYSGVLVAVEVRRELVAFTWAFTRTAIGLVGFIGGFAAAQEHGTAAGLAAGWLAYAVCAAAVHRLSRSEAVAGRR</sequence>
<reference evidence="2" key="1">
    <citation type="submission" date="2021-01" db="EMBL/GenBank/DDBJ databases">
        <title>Whole genome shotgun sequence of Actinoplanes rishiriensis NBRC 108556.</title>
        <authorList>
            <person name="Komaki H."/>
            <person name="Tamura T."/>
        </authorList>
    </citation>
    <scope>NUCLEOTIDE SEQUENCE</scope>
    <source>
        <strain evidence="2">NBRC 108556</strain>
    </source>
</reference>
<keyword evidence="3" id="KW-1185">Reference proteome</keyword>
<organism evidence="2 3">
    <name type="scientific">Paractinoplanes rishiriensis</name>
    <dbReference type="NCBI Taxonomy" id="1050105"/>
    <lineage>
        <taxon>Bacteria</taxon>
        <taxon>Bacillati</taxon>
        <taxon>Actinomycetota</taxon>
        <taxon>Actinomycetes</taxon>
        <taxon>Micromonosporales</taxon>
        <taxon>Micromonosporaceae</taxon>
        <taxon>Paractinoplanes</taxon>
    </lineage>
</organism>
<dbReference type="EMBL" id="BOMV01000034">
    <property type="protein sequence ID" value="GIE95565.1"/>
    <property type="molecule type" value="Genomic_DNA"/>
</dbReference>
<feature type="transmembrane region" description="Helical" evidence="1">
    <location>
        <begin position="197"/>
        <end position="217"/>
    </location>
</feature>
<comment type="caution">
    <text evidence="2">The sequence shown here is derived from an EMBL/GenBank/DDBJ whole genome shotgun (WGS) entry which is preliminary data.</text>
</comment>